<dbReference type="Pfam" id="PF02615">
    <property type="entry name" value="Ldh_2"/>
    <property type="match status" value="1"/>
</dbReference>
<protein>
    <submittedName>
        <fullName evidence="3">Putative oxidoreductase YjmC</fullName>
    </submittedName>
</protein>
<name>A0A564IES6_9ENTR</name>
<dbReference type="Proteomes" id="UP000318370">
    <property type="component" value="Unassembled WGS sequence"/>
</dbReference>
<dbReference type="SUPFAM" id="SSF89733">
    <property type="entry name" value="L-sulfolactate dehydrogenase-like"/>
    <property type="match status" value="1"/>
</dbReference>
<proteinExistence type="inferred from homology"/>
<dbReference type="Gene3D" id="1.10.1530.10">
    <property type="match status" value="1"/>
</dbReference>
<dbReference type="InterPro" id="IPR036111">
    <property type="entry name" value="Mal/L-sulfo/L-lacto_DH-like_sf"/>
</dbReference>
<dbReference type="PANTHER" id="PTHR11091:SF0">
    <property type="entry name" value="MALATE DEHYDROGENASE"/>
    <property type="match status" value="1"/>
</dbReference>
<organism evidence="3 4">
    <name type="scientific">Klebsiella spallanzanii</name>
    <dbReference type="NCBI Taxonomy" id="2587528"/>
    <lineage>
        <taxon>Bacteria</taxon>
        <taxon>Pseudomonadati</taxon>
        <taxon>Pseudomonadota</taxon>
        <taxon>Gammaproteobacteria</taxon>
        <taxon>Enterobacterales</taxon>
        <taxon>Enterobacteriaceae</taxon>
        <taxon>Klebsiella/Raoultella group</taxon>
        <taxon>Klebsiella</taxon>
    </lineage>
</organism>
<dbReference type="Gene3D" id="3.30.1370.60">
    <property type="entry name" value="Hypothetical oxidoreductase yiak, domain 2"/>
    <property type="match status" value="1"/>
</dbReference>
<evidence type="ECO:0000256" key="1">
    <source>
        <dbReference type="ARBA" id="ARBA00006056"/>
    </source>
</evidence>
<dbReference type="PANTHER" id="PTHR11091">
    <property type="entry name" value="OXIDOREDUCTASE-RELATED"/>
    <property type="match status" value="1"/>
</dbReference>
<sequence>MSTVYVKEENLKSLVYAKLFSAGLDEQTAQQVTDVLVHADLTGVHSHGVMRVEHYCTRLKAGGLNKEARFSIEQISPSVAILDSDDGMGHSALIKAADHAIQLAQNHGLGFVGVKNTSHCGALSYFAERVANRGMIALVMTQTDTCVAPHGGAERFIGTNPIAFGFPVENSYPMIVDMATSATAFGKILHAKETGKPIGEGLAIDKDGNVTTDPHKIENLLPFGGHKGSGIALAIDALTGILMGASFGNHIVRMYGDYDKMRKLASLIIVIDPKKLGNNEFSTKMAQMVTELRAVKPVPGVEKVLAPNDPQMIYKEKCHKNGIPVASGIYKYLSESPCHD</sequence>
<comment type="similarity">
    <text evidence="1">Belongs to the LDH2/MDH2 oxidoreductase family.</text>
</comment>
<reference evidence="3 4" key="1">
    <citation type="submission" date="2019-07" db="EMBL/GenBank/DDBJ databases">
        <authorList>
            <person name="Brisse S."/>
            <person name="Rodrigues C."/>
            <person name="Thorpe H."/>
        </authorList>
    </citation>
    <scope>NUCLEOTIDE SEQUENCE [LARGE SCALE GENOMIC DNA]</scope>
    <source>
        <strain evidence="3">SB6408</strain>
    </source>
</reference>
<evidence type="ECO:0000313" key="3">
    <source>
        <dbReference type="EMBL" id="VUS44106.1"/>
    </source>
</evidence>
<dbReference type="InterPro" id="IPR043143">
    <property type="entry name" value="Mal/L-sulf/L-lact_DH-like_NADP"/>
</dbReference>
<evidence type="ECO:0000313" key="4">
    <source>
        <dbReference type="Proteomes" id="UP000318370"/>
    </source>
</evidence>
<evidence type="ECO:0000256" key="2">
    <source>
        <dbReference type="ARBA" id="ARBA00023002"/>
    </source>
</evidence>
<dbReference type="AlphaFoldDB" id="A0A564IES6"/>
<dbReference type="InterPro" id="IPR003767">
    <property type="entry name" value="Malate/L-lactate_DH-like"/>
</dbReference>
<accession>A0A564IES6</accession>
<gene>
    <name evidence="3" type="primary">yjmC</name>
    <name evidence="3" type="ORF">SB6408_03773</name>
</gene>
<keyword evidence="2" id="KW-0560">Oxidoreductase</keyword>
<dbReference type="InterPro" id="IPR043144">
    <property type="entry name" value="Mal/L-sulf/L-lact_DH-like_ah"/>
</dbReference>
<dbReference type="RefSeq" id="WP_142462106.1">
    <property type="nucleotide sequence ID" value="NZ_CABGHF010000004.1"/>
</dbReference>
<dbReference type="GO" id="GO:0016491">
    <property type="term" value="F:oxidoreductase activity"/>
    <property type="evidence" value="ECO:0007669"/>
    <property type="project" value="UniProtKB-KW"/>
</dbReference>
<dbReference type="EMBL" id="CABGHF010000004">
    <property type="protein sequence ID" value="VUS44106.1"/>
    <property type="molecule type" value="Genomic_DNA"/>
</dbReference>